<dbReference type="Gene3D" id="1.10.287.2720">
    <property type="match status" value="1"/>
</dbReference>
<dbReference type="SUPFAM" id="SSF50447">
    <property type="entry name" value="Translation proteins"/>
    <property type="match status" value="1"/>
</dbReference>
<dbReference type="InterPro" id="IPR018266">
    <property type="entry name" value="Ribosomal_eL33_CS"/>
</dbReference>
<dbReference type="InterPro" id="IPR038661">
    <property type="entry name" value="Ribosomal_eL33_sf"/>
</dbReference>
<keyword evidence="4" id="KW-0687">Ribonucleoprotein</keyword>
<dbReference type="SUPFAM" id="SSF144000">
    <property type="entry name" value="Oxysterol-binding protein-like"/>
    <property type="match status" value="1"/>
</dbReference>
<evidence type="ECO:0000256" key="3">
    <source>
        <dbReference type="ARBA" id="ARBA00022980"/>
    </source>
</evidence>
<evidence type="ECO:0000256" key="2">
    <source>
        <dbReference type="ARBA" id="ARBA00009269"/>
    </source>
</evidence>
<dbReference type="InterPro" id="IPR018494">
    <property type="entry name" value="Oxysterol-bd_CS"/>
</dbReference>
<gene>
    <name evidence="6" type="ORF">CA3LBN_002061</name>
</gene>
<dbReference type="PANTHER" id="PTHR10972">
    <property type="entry name" value="OXYSTEROL-BINDING PROTEIN-RELATED"/>
    <property type="match status" value="1"/>
</dbReference>
<dbReference type="InterPro" id="IPR009000">
    <property type="entry name" value="Transl_B-barrel_sf"/>
</dbReference>
<evidence type="ECO:0000256" key="5">
    <source>
        <dbReference type="RuleBase" id="RU003844"/>
    </source>
</evidence>
<evidence type="ECO:0000256" key="1">
    <source>
        <dbReference type="ARBA" id="ARBA00008842"/>
    </source>
</evidence>
<dbReference type="InterPro" id="IPR001780">
    <property type="entry name" value="Ribosomal_eL33"/>
</dbReference>
<accession>A0ABX8I3F7</accession>
<dbReference type="Gene3D" id="2.40.160.120">
    <property type="match status" value="1"/>
</dbReference>
<comment type="similarity">
    <text evidence="2">Belongs to the eukaryotic ribosomal protein eL33 family.</text>
</comment>
<dbReference type="InterPro" id="IPR000648">
    <property type="entry name" value="Oxysterol-bd"/>
</dbReference>
<dbReference type="EMBL" id="CP076662">
    <property type="protein sequence ID" value="QWU87796.1"/>
    <property type="molecule type" value="Genomic_DNA"/>
</dbReference>
<dbReference type="Gene3D" id="2.40.10.190">
    <property type="entry name" value="translation elongation factor selb, chain A, domain 4"/>
    <property type="match status" value="1"/>
</dbReference>
<protein>
    <submittedName>
        <fullName evidence="6">Uncharacterized protein</fullName>
    </submittedName>
</protein>
<dbReference type="InterPro" id="IPR037239">
    <property type="entry name" value="OSBP_sf"/>
</dbReference>
<dbReference type="PROSITE" id="PS01013">
    <property type="entry name" value="OSBP"/>
    <property type="match status" value="1"/>
</dbReference>
<dbReference type="Pfam" id="PF01247">
    <property type="entry name" value="Ribosomal_L35Ae"/>
    <property type="match status" value="1"/>
</dbReference>
<dbReference type="Pfam" id="PF01237">
    <property type="entry name" value="Oxysterol_BP"/>
    <property type="match status" value="1"/>
</dbReference>
<sequence length="530" mass="59636">MASTASWTSFLKSITSFNGDLSSLTAPPFILSPTSLVEYSQYWGEHPDLLLEPNFIRDDTSKEAEKAMAVKRMIAVTKWFISTLRSQYCSRNESMGTEKKPLNPFLGEVFVGSWKDESAEQKFGDTVLLSEQVSHHPPVTGYAINNEKNNILLQGYNGIRATISTASISVKQYGHAILEYKDLNETYLITLPPLHIEGLITAAPFVELEGTSYIQSSNGYIAVIEYSGRGYFSGKKNTYKARIYSDRLASSDKENALITISGQWSGKSYIAKGSERPSSKGELFYDALAKKPEQLTVKPLEEQHDLESRKAWKKVADAIRKSDYDLIQQEKSLIENEQRELRKQEAESGIKWETRWFDCVDLKDGAAGDDPLLSLGNVANLSVDNVPSGTLRGSKKENGEAKHWRAKKFLKISFYQPQPPYNTMAESHRLYVKGKHLSYQRSKNVNHPGTSLIQIEGVGSTQDARFYLGKRIAYVYRAQKEIRGSKIRVIWGKVTRTHGNNGVVRANFKRNLPPKTFGASVRIMLYPSNI</sequence>
<organism evidence="6 7">
    <name type="scientific">Candidozyma haemuli</name>
    <dbReference type="NCBI Taxonomy" id="45357"/>
    <lineage>
        <taxon>Eukaryota</taxon>
        <taxon>Fungi</taxon>
        <taxon>Dikarya</taxon>
        <taxon>Ascomycota</taxon>
        <taxon>Saccharomycotina</taxon>
        <taxon>Pichiomycetes</taxon>
        <taxon>Metschnikowiaceae</taxon>
        <taxon>Candidozyma</taxon>
    </lineage>
</organism>
<dbReference type="PROSITE" id="PS01105">
    <property type="entry name" value="RIBOSOMAL_L35AE"/>
    <property type="match status" value="1"/>
</dbReference>
<dbReference type="Proteomes" id="UP000825434">
    <property type="component" value="Chromosome 2"/>
</dbReference>
<dbReference type="PANTHER" id="PTHR10972:SF184">
    <property type="entry name" value="OXYSTEROL-BINDING PROTEIN HOMOLOG 4-RELATED"/>
    <property type="match status" value="1"/>
</dbReference>
<keyword evidence="7" id="KW-1185">Reference proteome</keyword>
<dbReference type="Gene3D" id="6.10.250.1430">
    <property type="match status" value="1"/>
</dbReference>
<keyword evidence="3" id="KW-0689">Ribosomal protein</keyword>
<comment type="similarity">
    <text evidence="1 5">Belongs to the OSBP family.</text>
</comment>
<reference evidence="6 7" key="1">
    <citation type="submission" date="2021-06" db="EMBL/GenBank/DDBJ databases">
        <title>Candida outbreak in Lebanon.</title>
        <authorList>
            <person name="Finianos M."/>
        </authorList>
    </citation>
    <scope>NUCLEOTIDE SEQUENCE [LARGE SCALE GENOMIC DNA]</scope>
    <source>
        <strain evidence="6">CA3LBN</strain>
    </source>
</reference>
<evidence type="ECO:0000256" key="4">
    <source>
        <dbReference type="ARBA" id="ARBA00023274"/>
    </source>
</evidence>
<evidence type="ECO:0000313" key="6">
    <source>
        <dbReference type="EMBL" id="QWU87796.1"/>
    </source>
</evidence>
<name>A0ABX8I3F7_9ASCO</name>
<proteinExistence type="inferred from homology"/>
<dbReference type="HAMAP" id="MF_00573">
    <property type="entry name" value="Ribosomal_eL33"/>
    <property type="match status" value="1"/>
</dbReference>
<evidence type="ECO:0000313" key="7">
    <source>
        <dbReference type="Proteomes" id="UP000825434"/>
    </source>
</evidence>
<dbReference type="Gene3D" id="3.30.70.3490">
    <property type="match status" value="1"/>
</dbReference>